<feature type="DNA-binding region" description="H-T-H motif" evidence="5">
    <location>
        <begin position="31"/>
        <end position="50"/>
    </location>
</feature>
<accession>A0A1B2DMV5</accession>
<dbReference type="PANTHER" id="PTHR30055:SF151">
    <property type="entry name" value="TRANSCRIPTIONAL REGULATORY PROTEIN"/>
    <property type="match status" value="1"/>
</dbReference>
<reference evidence="7" key="1">
    <citation type="submission" date="2016-08" db="EMBL/GenBank/DDBJ databases">
        <title>Complete Genome Seqeunce of Paenibacillus sp. BIHB 4019 from tea rhizoplane.</title>
        <authorList>
            <person name="Thakur R."/>
            <person name="Swarnkar M.K."/>
            <person name="Gulati A."/>
        </authorList>
    </citation>
    <scope>NUCLEOTIDE SEQUENCE [LARGE SCALE GENOMIC DNA]</scope>
    <source>
        <strain evidence="7">BIHB4019</strain>
    </source>
</reference>
<dbReference type="Gene3D" id="1.10.357.10">
    <property type="entry name" value="Tetracycline Repressor, domain 2"/>
    <property type="match status" value="1"/>
</dbReference>
<evidence type="ECO:0000256" key="5">
    <source>
        <dbReference type="PROSITE-ProRule" id="PRU00335"/>
    </source>
</evidence>
<dbReference type="InterPro" id="IPR050109">
    <property type="entry name" value="HTH-type_TetR-like_transc_reg"/>
</dbReference>
<evidence type="ECO:0000256" key="3">
    <source>
        <dbReference type="ARBA" id="ARBA00023125"/>
    </source>
</evidence>
<dbReference type="GO" id="GO:0046677">
    <property type="term" value="P:response to antibiotic"/>
    <property type="evidence" value="ECO:0007669"/>
    <property type="project" value="InterPro"/>
</dbReference>
<dbReference type="PROSITE" id="PS50977">
    <property type="entry name" value="HTH_TETR_2"/>
    <property type="match status" value="1"/>
</dbReference>
<dbReference type="GO" id="GO:0000976">
    <property type="term" value="F:transcription cis-regulatory region binding"/>
    <property type="evidence" value="ECO:0007669"/>
    <property type="project" value="TreeGrafter"/>
</dbReference>
<name>A0A1B2DMV5_9BACL</name>
<keyword evidence="4" id="KW-0804">Transcription</keyword>
<dbReference type="RefSeq" id="WP_172455597.1">
    <property type="nucleotide sequence ID" value="NZ_CP016808.1"/>
</dbReference>
<proteinExistence type="predicted"/>
<dbReference type="GO" id="GO:0003700">
    <property type="term" value="F:DNA-binding transcription factor activity"/>
    <property type="evidence" value="ECO:0007669"/>
    <property type="project" value="TreeGrafter"/>
</dbReference>
<keyword evidence="1" id="KW-0678">Repressor</keyword>
<keyword evidence="2" id="KW-0805">Transcription regulation</keyword>
<feature type="domain" description="HTH tetR-type" evidence="6">
    <location>
        <begin position="8"/>
        <end position="68"/>
    </location>
</feature>
<protein>
    <recommendedName>
        <fullName evidence="6">HTH tetR-type domain-containing protein</fullName>
    </recommendedName>
</protein>
<organism evidence="7">
    <name type="scientific">Paenibacillus sp. BIHB 4019</name>
    <dbReference type="NCBI Taxonomy" id="1870819"/>
    <lineage>
        <taxon>Bacteria</taxon>
        <taxon>Bacillati</taxon>
        <taxon>Bacillota</taxon>
        <taxon>Bacilli</taxon>
        <taxon>Bacillales</taxon>
        <taxon>Paenibacillaceae</taxon>
        <taxon>Paenibacillus</taxon>
    </lineage>
</organism>
<dbReference type="InterPro" id="IPR004111">
    <property type="entry name" value="Repressor_TetR_C"/>
</dbReference>
<dbReference type="EMBL" id="CP016808">
    <property type="protein sequence ID" value="ANY69021.1"/>
    <property type="molecule type" value="Genomic_DNA"/>
</dbReference>
<dbReference type="Pfam" id="PF02909">
    <property type="entry name" value="TetR_C_1"/>
    <property type="match status" value="1"/>
</dbReference>
<dbReference type="GO" id="GO:0045892">
    <property type="term" value="P:negative regulation of DNA-templated transcription"/>
    <property type="evidence" value="ECO:0007669"/>
    <property type="project" value="InterPro"/>
</dbReference>
<dbReference type="SUPFAM" id="SSF46689">
    <property type="entry name" value="Homeodomain-like"/>
    <property type="match status" value="1"/>
</dbReference>
<evidence type="ECO:0000256" key="1">
    <source>
        <dbReference type="ARBA" id="ARBA00022491"/>
    </source>
</evidence>
<dbReference type="Pfam" id="PF00440">
    <property type="entry name" value="TetR_N"/>
    <property type="match status" value="1"/>
</dbReference>
<gene>
    <name evidence="7" type="ORF">BBD42_22945</name>
</gene>
<dbReference type="AlphaFoldDB" id="A0A1B2DMV5"/>
<evidence type="ECO:0000256" key="2">
    <source>
        <dbReference type="ARBA" id="ARBA00023015"/>
    </source>
</evidence>
<dbReference type="PRINTS" id="PR00400">
    <property type="entry name" value="TETREPRESSOR"/>
</dbReference>
<evidence type="ECO:0000256" key="4">
    <source>
        <dbReference type="ARBA" id="ARBA00023163"/>
    </source>
</evidence>
<keyword evidence="3 5" id="KW-0238">DNA-binding</keyword>
<dbReference type="InterPro" id="IPR001647">
    <property type="entry name" value="HTH_TetR"/>
</dbReference>
<evidence type="ECO:0000313" key="7">
    <source>
        <dbReference type="EMBL" id="ANY69021.1"/>
    </source>
</evidence>
<sequence>MSNLPKEPLSHERIIHAALAILDSHGVTGLSMRRLGAALNVEAASLYHHIPNKNVLIQKVIDADSAKAVVAIEGSQPWTHTFRTFAARFREVLRRHPGAVSLVATHAVSAEVGTKLAMPLIASLEQTAANHEQAIFVIQSIAVFVIGHALAEVGNWPDPPTAPLSYYDQWFEMGLSALISGFEQQFNE</sequence>
<dbReference type="InterPro" id="IPR003012">
    <property type="entry name" value="Tet_transcr_reg_TetR"/>
</dbReference>
<evidence type="ECO:0000259" key="6">
    <source>
        <dbReference type="PROSITE" id="PS50977"/>
    </source>
</evidence>
<dbReference type="InterPro" id="IPR009057">
    <property type="entry name" value="Homeodomain-like_sf"/>
</dbReference>
<dbReference type="SUPFAM" id="SSF48498">
    <property type="entry name" value="Tetracyclin repressor-like, C-terminal domain"/>
    <property type="match status" value="1"/>
</dbReference>
<dbReference type="InterPro" id="IPR036271">
    <property type="entry name" value="Tet_transcr_reg_TetR-rel_C_sf"/>
</dbReference>
<dbReference type="PANTHER" id="PTHR30055">
    <property type="entry name" value="HTH-TYPE TRANSCRIPTIONAL REGULATOR RUTR"/>
    <property type="match status" value="1"/>
</dbReference>